<dbReference type="AlphaFoldDB" id="A0A1V0RU51"/>
<reference evidence="1 2" key="1">
    <citation type="submission" date="2017-03" db="EMBL/GenBank/DDBJ databases">
        <title>Genome Sequence of Roseovarius mucosus strain SMR3 Isolated from a culture of the Diatom Skeletonema marinoi.</title>
        <authorList>
            <person name="Topel M."/>
            <person name="Pinder M."/>
            <person name="Johansson O.N."/>
            <person name="Kourtchenko O."/>
            <person name="Godhe A."/>
            <person name="Clarke A.K."/>
        </authorList>
    </citation>
    <scope>NUCLEOTIDE SEQUENCE [LARGE SCALE GENOMIC DNA]</scope>
    <source>
        <strain evidence="1 2">SMR3</strain>
    </source>
</reference>
<evidence type="ECO:0000313" key="2">
    <source>
        <dbReference type="Proteomes" id="UP000192273"/>
    </source>
</evidence>
<organism evidence="1 2">
    <name type="scientific">Roseovarius mucosus</name>
    <dbReference type="NCBI Taxonomy" id="215743"/>
    <lineage>
        <taxon>Bacteria</taxon>
        <taxon>Pseudomonadati</taxon>
        <taxon>Pseudomonadota</taxon>
        <taxon>Alphaproteobacteria</taxon>
        <taxon>Rhodobacterales</taxon>
        <taxon>Roseobacteraceae</taxon>
        <taxon>Roseovarius</taxon>
    </lineage>
</organism>
<gene>
    <name evidence="1" type="ORF">ROSMUCSMR3_03756</name>
</gene>
<sequence length="35" mass="3808">MPERVSRDTACGIGLTPALIDNEDHRVRPGLPHAI</sequence>
<proteinExistence type="predicted"/>
<protein>
    <submittedName>
        <fullName evidence="1">Uncharacterized protein</fullName>
    </submittedName>
</protein>
<keyword evidence="2" id="KW-1185">Reference proteome</keyword>
<dbReference type="EMBL" id="CP020474">
    <property type="protein sequence ID" value="ARE85206.1"/>
    <property type="molecule type" value="Genomic_DNA"/>
</dbReference>
<accession>A0A1V0RU51</accession>
<name>A0A1V0RU51_9RHOB</name>
<evidence type="ECO:0000313" key="1">
    <source>
        <dbReference type="EMBL" id="ARE85206.1"/>
    </source>
</evidence>
<dbReference type="Proteomes" id="UP000192273">
    <property type="component" value="Chromosome"/>
</dbReference>
<dbReference type="KEGG" id="rmm:ROSMUCSMR3_03756"/>